<evidence type="ECO:0000313" key="11">
    <source>
        <dbReference type="Proteomes" id="UP000024376"/>
    </source>
</evidence>
<accession>A0A024RZR4</accession>
<feature type="transmembrane region" description="Helical" evidence="8">
    <location>
        <begin position="424"/>
        <end position="442"/>
    </location>
</feature>
<dbReference type="SUPFAM" id="SSF103473">
    <property type="entry name" value="MFS general substrate transporter"/>
    <property type="match status" value="1"/>
</dbReference>
<dbReference type="Pfam" id="PF00083">
    <property type="entry name" value="Sugar_tr"/>
    <property type="match status" value="1"/>
</dbReference>
<evidence type="ECO:0000256" key="7">
    <source>
        <dbReference type="RuleBase" id="RU003346"/>
    </source>
</evidence>
<dbReference type="InterPro" id="IPR020846">
    <property type="entry name" value="MFS_dom"/>
</dbReference>
<feature type="transmembrane region" description="Helical" evidence="8">
    <location>
        <begin position="171"/>
        <end position="193"/>
    </location>
</feature>
<feature type="transmembrane region" description="Helical" evidence="8">
    <location>
        <begin position="393"/>
        <end position="412"/>
    </location>
</feature>
<feature type="transmembrane region" description="Helical" evidence="8">
    <location>
        <begin position="83"/>
        <end position="102"/>
    </location>
</feature>
<comment type="subcellular location">
    <subcellularLocation>
        <location evidence="1">Membrane</location>
        <topology evidence="1">Multi-pass membrane protein</topology>
    </subcellularLocation>
</comment>
<feature type="domain" description="Major facilitator superfamily (MFS) profile" evidence="9">
    <location>
        <begin position="15"/>
        <end position="446"/>
    </location>
</feature>
<evidence type="ECO:0000313" key="10">
    <source>
        <dbReference type="EMBL" id="ETR97665.1"/>
    </source>
</evidence>
<dbReference type="PANTHER" id="PTHR48022">
    <property type="entry name" value="PLASTIDIC GLUCOSE TRANSPORTER 4"/>
    <property type="match status" value="1"/>
</dbReference>
<evidence type="ECO:0000259" key="9">
    <source>
        <dbReference type="PROSITE" id="PS50850"/>
    </source>
</evidence>
<dbReference type="InterPro" id="IPR050360">
    <property type="entry name" value="MFS_Sugar_Transporters"/>
</dbReference>
<feature type="transmembrane region" description="Helical" evidence="8">
    <location>
        <begin position="48"/>
        <end position="71"/>
    </location>
</feature>
<dbReference type="Proteomes" id="UP000024376">
    <property type="component" value="Unassembled WGS sequence"/>
</dbReference>
<dbReference type="HOGENOM" id="CLU_001265_30_3_1"/>
<keyword evidence="3 7" id="KW-0813">Transport</keyword>
<evidence type="ECO:0000256" key="1">
    <source>
        <dbReference type="ARBA" id="ARBA00004141"/>
    </source>
</evidence>
<feature type="transmembrane region" description="Helical" evidence="8">
    <location>
        <begin position="12"/>
        <end position="28"/>
    </location>
</feature>
<name>A0A024RZR4_HYPJR</name>
<dbReference type="GO" id="GO:0005351">
    <property type="term" value="F:carbohydrate:proton symporter activity"/>
    <property type="evidence" value="ECO:0007669"/>
    <property type="project" value="TreeGrafter"/>
</dbReference>
<feature type="transmembrane region" description="Helical" evidence="8">
    <location>
        <begin position="327"/>
        <end position="349"/>
    </location>
</feature>
<evidence type="ECO:0000256" key="6">
    <source>
        <dbReference type="ARBA" id="ARBA00023136"/>
    </source>
</evidence>
<organism evidence="10 11">
    <name type="scientific">Hypocrea jecorina (strain ATCC 56765 / BCRC 32924 / NRRL 11460 / Rut C-30)</name>
    <name type="common">Trichoderma reesei</name>
    <dbReference type="NCBI Taxonomy" id="1344414"/>
    <lineage>
        <taxon>Eukaryota</taxon>
        <taxon>Fungi</taxon>
        <taxon>Dikarya</taxon>
        <taxon>Ascomycota</taxon>
        <taxon>Pezizomycotina</taxon>
        <taxon>Sordariomycetes</taxon>
        <taxon>Hypocreomycetidae</taxon>
        <taxon>Hypocreales</taxon>
        <taxon>Hypocreaceae</taxon>
        <taxon>Trichoderma</taxon>
    </lineage>
</organism>
<feature type="transmembrane region" description="Helical" evidence="8">
    <location>
        <begin position="299"/>
        <end position="320"/>
    </location>
</feature>
<dbReference type="FunFam" id="1.20.1250.20:FF:000134">
    <property type="entry name" value="MFS sugar transporter protein"/>
    <property type="match status" value="1"/>
</dbReference>
<gene>
    <name evidence="10" type="ORF">M419DRAFT_90956</name>
</gene>
<comment type="similarity">
    <text evidence="2 7">Belongs to the major facilitator superfamily. Sugar transporter (TC 2.A.1.1) family.</text>
</comment>
<dbReference type="PRINTS" id="PR00171">
    <property type="entry name" value="SUGRTRNSPORT"/>
</dbReference>
<evidence type="ECO:0000256" key="8">
    <source>
        <dbReference type="SAM" id="Phobius"/>
    </source>
</evidence>
<reference evidence="11" key="1">
    <citation type="journal article" date="2013" name="Ind. Biotechnol.">
        <title>Comparative genomics analysis of Trichoderma reesei strains.</title>
        <authorList>
            <person name="Koike H."/>
            <person name="Aerts A."/>
            <person name="LaButti K."/>
            <person name="Grigoriev I.V."/>
            <person name="Baker S.E."/>
        </authorList>
    </citation>
    <scope>NUCLEOTIDE SEQUENCE [LARGE SCALE GENOMIC DNA]</scope>
    <source>
        <strain evidence="11">ATCC 56765 / BCRC 32924 / NRRL 11460 / Rut C-30</strain>
    </source>
</reference>
<dbReference type="Gene3D" id="1.20.1250.20">
    <property type="entry name" value="MFS general substrate transporter like domains"/>
    <property type="match status" value="1"/>
</dbReference>
<evidence type="ECO:0000256" key="2">
    <source>
        <dbReference type="ARBA" id="ARBA00010992"/>
    </source>
</evidence>
<dbReference type="InterPro" id="IPR036259">
    <property type="entry name" value="MFS_trans_sf"/>
</dbReference>
<dbReference type="KEGG" id="trr:M419DRAFT_90956"/>
<dbReference type="EMBL" id="KI911168">
    <property type="protein sequence ID" value="ETR97665.1"/>
    <property type="molecule type" value="Genomic_DNA"/>
</dbReference>
<dbReference type="NCBIfam" id="TIGR00879">
    <property type="entry name" value="SP"/>
    <property type="match status" value="1"/>
</dbReference>
<feature type="transmembrane region" description="Helical" evidence="8">
    <location>
        <begin position="108"/>
        <end position="128"/>
    </location>
</feature>
<evidence type="ECO:0000256" key="5">
    <source>
        <dbReference type="ARBA" id="ARBA00022989"/>
    </source>
</evidence>
<feature type="transmembrane region" description="Helical" evidence="8">
    <location>
        <begin position="261"/>
        <end position="287"/>
    </location>
</feature>
<keyword evidence="4 8" id="KW-0812">Transmembrane</keyword>
<keyword evidence="6 8" id="KW-0472">Membrane</keyword>
<feature type="transmembrane region" description="Helical" evidence="8">
    <location>
        <begin position="355"/>
        <end position="381"/>
    </location>
</feature>
<dbReference type="AlphaFoldDB" id="A0A024RZR4"/>
<dbReference type="InterPro" id="IPR003663">
    <property type="entry name" value="Sugar/inositol_transpt"/>
</dbReference>
<dbReference type="PROSITE" id="PS50850">
    <property type="entry name" value="MFS"/>
    <property type="match status" value="1"/>
</dbReference>
<protein>
    <submittedName>
        <fullName evidence="10">General substrate transporter</fullName>
    </submittedName>
</protein>
<proteinExistence type="inferred from homology"/>
<dbReference type="OrthoDB" id="6612291at2759"/>
<evidence type="ECO:0000256" key="3">
    <source>
        <dbReference type="ARBA" id="ARBA00022448"/>
    </source>
</evidence>
<keyword evidence="5 8" id="KW-1133">Transmembrane helix</keyword>
<dbReference type="GO" id="GO:0016020">
    <property type="term" value="C:membrane"/>
    <property type="evidence" value="ECO:0007669"/>
    <property type="project" value="UniProtKB-SubCell"/>
</dbReference>
<sequence length="502" mass="55077">MVYLGLRGKNLLAGITISSGLGFILFGYDNGVIGGLLTAPDFESTFRLNATLQGVVTSLFELGCFFGSLVTAAAGGRLGRRTLAHYGTLAISIGALLQASSFSIGQLMVGRIVAGIGLGLISSNIAIWQSETAPAKVRGTLVACSLSFLIIGQLLANLIDYGMNSYSGPITWRFPIAFQAVVALLMSAILCFMPESPRYLMMKDRIEETASVLQALKDTTDGEAVAAEIAEIKEALMLELNSQKSWSHLFRSDRVKSRRRVIIACLVNLMQDLSGSTPIAYYTTFIFQNPVGFSRHLSLLMSIFLQLWFLLASTLTWWLIERVGRRRLFMLSACCMGIVMAVVAAMLALNTKTSGIVAVVMIFAYQAFFTWGFMGGVWAYGPEILPLEYRSKGMGLATATLWLFSFVMVEIVPSSIANIGWQTYIIFAVFNFSFIPIIYLFFPETKRLSLELVDLAFMDGTMSPVKRAKELHKILASGEELTLRTEVGAKTLDFVPVEEKSP</sequence>
<dbReference type="InterPro" id="IPR005828">
    <property type="entry name" value="MFS_sugar_transport-like"/>
</dbReference>
<dbReference type="PANTHER" id="PTHR48022:SF28">
    <property type="entry name" value="MAJOR FACILITATOR SUPERFAMILY (MFS) PROFILE DOMAIN-CONTAINING PROTEIN-RELATED"/>
    <property type="match status" value="1"/>
</dbReference>
<evidence type="ECO:0000256" key="4">
    <source>
        <dbReference type="ARBA" id="ARBA00022692"/>
    </source>
</evidence>
<feature type="transmembrane region" description="Helical" evidence="8">
    <location>
        <begin position="140"/>
        <end position="159"/>
    </location>
</feature>